<dbReference type="Proteomes" id="UP000036987">
    <property type="component" value="Unassembled WGS sequence"/>
</dbReference>
<feature type="region of interest" description="Disordered" evidence="1">
    <location>
        <begin position="126"/>
        <end position="152"/>
    </location>
</feature>
<evidence type="ECO:0000313" key="2">
    <source>
        <dbReference type="EMBL" id="KMZ61732.1"/>
    </source>
</evidence>
<organism evidence="2 3">
    <name type="scientific">Zostera marina</name>
    <name type="common">Eelgrass</name>
    <dbReference type="NCBI Taxonomy" id="29655"/>
    <lineage>
        <taxon>Eukaryota</taxon>
        <taxon>Viridiplantae</taxon>
        <taxon>Streptophyta</taxon>
        <taxon>Embryophyta</taxon>
        <taxon>Tracheophyta</taxon>
        <taxon>Spermatophyta</taxon>
        <taxon>Magnoliopsida</taxon>
        <taxon>Liliopsida</taxon>
        <taxon>Zosteraceae</taxon>
        <taxon>Zostera</taxon>
    </lineage>
</organism>
<feature type="compositionally biased region" description="Low complexity" evidence="1">
    <location>
        <begin position="1"/>
        <end position="23"/>
    </location>
</feature>
<name>A0A0K9P0H9_ZOSMR</name>
<dbReference type="PANTHER" id="PTHR31865:SF1">
    <property type="entry name" value="INSERTASE, PUTATIVE (DUF1685)-RELATED"/>
    <property type="match status" value="1"/>
</dbReference>
<dbReference type="Pfam" id="PF07939">
    <property type="entry name" value="DUF1685"/>
    <property type="match status" value="1"/>
</dbReference>
<dbReference type="AlphaFoldDB" id="A0A0K9P0H9"/>
<protein>
    <submittedName>
        <fullName evidence="2">Uncharacterized protein</fullName>
    </submittedName>
</protein>
<proteinExistence type="predicted"/>
<gene>
    <name evidence="2" type="ORF">ZOSMA_4G00160</name>
</gene>
<evidence type="ECO:0000256" key="1">
    <source>
        <dbReference type="SAM" id="MobiDB-lite"/>
    </source>
</evidence>
<sequence>MTDNSSFSSSSSSSSSSSTPLSSPVARKPLVKQRSWSTNLSREEAWLRRKGIHQDRRRQVDGTLKRSVTDEDLDELRGCIDLGFGFDFDSGLSESDSSSSRSLADTFPALDLYYAVNREYSDAVSGVRSSSTSGSDSLQAASSPLSIYSPGESPEQVKARLKQWAQVVACSVRQQRSC</sequence>
<dbReference type="PANTHER" id="PTHR31865">
    <property type="entry name" value="OSJNBA0071G03.3 PROTEIN"/>
    <property type="match status" value="1"/>
</dbReference>
<dbReference type="OrthoDB" id="641808at2759"/>
<dbReference type="EMBL" id="LFYR01001430">
    <property type="protein sequence ID" value="KMZ61732.1"/>
    <property type="molecule type" value="Genomic_DNA"/>
</dbReference>
<accession>A0A0K9P0H9</accession>
<keyword evidence="3" id="KW-1185">Reference proteome</keyword>
<evidence type="ECO:0000313" key="3">
    <source>
        <dbReference type="Proteomes" id="UP000036987"/>
    </source>
</evidence>
<reference evidence="3" key="1">
    <citation type="journal article" date="2016" name="Nature">
        <title>The genome of the seagrass Zostera marina reveals angiosperm adaptation to the sea.</title>
        <authorList>
            <person name="Olsen J.L."/>
            <person name="Rouze P."/>
            <person name="Verhelst B."/>
            <person name="Lin Y.-C."/>
            <person name="Bayer T."/>
            <person name="Collen J."/>
            <person name="Dattolo E."/>
            <person name="De Paoli E."/>
            <person name="Dittami S."/>
            <person name="Maumus F."/>
            <person name="Michel G."/>
            <person name="Kersting A."/>
            <person name="Lauritano C."/>
            <person name="Lohaus R."/>
            <person name="Toepel M."/>
            <person name="Tonon T."/>
            <person name="Vanneste K."/>
            <person name="Amirebrahimi M."/>
            <person name="Brakel J."/>
            <person name="Bostroem C."/>
            <person name="Chovatia M."/>
            <person name="Grimwood J."/>
            <person name="Jenkins J.W."/>
            <person name="Jueterbock A."/>
            <person name="Mraz A."/>
            <person name="Stam W.T."/>
            <person name="Tice H."/>
            <person name="Bornberg-Bauer E."/>
            <person name="Green P.J."/>
            <person name="Pearson G.A."/>
            <person name="Procaccini G."/>
            <person name="Duarte C.M."/>
            <person name="Schmutz J."/>
            <person name="Reusch T.B.H."/>
            <person name="Van de Peer Y."/>
        </authorList>
    </citation>
    <scope>NUCLEOTIDE SEQUENCE [LARGE SCALE GENOMIC DNA]</scope>
    <source>
        <strain evidence="3">cv. Finnish</strain>
    </source>
</reference>
<dbReference type="InterPro" id="IPR012881">
    <property type="entry name" value="DUF1685"/>
</dbReference>
<comment type="caution">
    <text evidence="2">The sequence shown here is derived from an EMBL/GenBank/DDBJ whole genome shotgun (WGS) entry which is preliminary data.</text>
</comment>
<feature type="region of interest" description="Disordered" evidence="1">
    <location>
        <begin position="1"/>
        <end position="38"/>
    </location>
</feature>
<feature type="compositionally biased region" description="Low complexity" evidence="1">
    <location>
        <begin position="126"/>
        <end position="143"/>
    </location>
</feature>
<dbReference type="OMA" id="CREEAWL"/>